<dbReference type="OrthoDB" id="9772484at2"/>
<dbReference type="InterPro" id="IPR036134">
    <property type="entry name" value="Crypto/Photolyase_FAD-like_sf"/>
</dbReference>
<evidence type="ECO:0000313" key="9">
    <source>
        <dbReference type="Proteomes" id="UP000183299"/>
    </source>
</evidence>
<dbReference type="InterPro" id="IPR005101">
    <property type="entry name" value="Cryptochr/Photolyase_FAD-bd"/>
</dbReference>
<evidence type="ECO:0000256" key="6">
    <source>
        <dbReference type="RuleBase" id="RU004182"/>
    </source>
</evidence>
<dbReference type="SUPFAM" id="SSF52425">
    <property type="entry name" value="Cryptochrome/photolyase, N-terminal domain"/>
    <property type="match status" value="1"/>
</dbReference>
<keyword evidence="6" id="KW-0157">Chromophore</keyword>
<dbReference type="InterPro" id="IPR036155">
    <property type="entry name" value="Crypto/Photolyase_N_sf"/>
</dbReference>
<dbReference type="GeneID" id="98665481"/>
<feature type="binding site" evidence="4">
    <location>
        <position position="265"/>
    </location>
    <ligand>
        <name>FAD</name>
        <dbReference type="ChEBI" id="CHEBI:57692"/>
    </ligand>
</feature>
<feature type="domain" description="Photolyase/cryptochrome alpha/beta" evidence="7">
    <location>
        <begin position="1"/>
        <end position="126"/>
    </location>
</feature>
<dbReference type="Pfam" id="PF03441">
    <property type="entry name" value="FAD_binding_7"/>
    <property type="match status" value="1"/>
</dbReference>
<keyword evidence="9" id="KW-1185">Reference proteome</keyword>
<dbReference type="RefSeq" id="WP_066600102.1">
    <property type="nucleotide sequence ID" value="NZ_FORY01000008.1"/>
</dbReference>
<dbReference type="PROSITE" id="PS51645">
    <property type="entry name" value="PHR_CRY_ALPHA_BETA"/>
    <property type="match status" value="1"/>
</dbReference>
<feature type="site" description="Electron transfer via tryptophanyl radical" evidence="5">
    <location>
        <position position="375"/>
    </location>
</feature>
<dbReference type="PANTHER" id="PTHR11455:SF9">
    <property type="entry name" value="CRYPTOCHROME CIRCADIAN CLOCK 5 ISOFORM X1"/>
    <property type="match status" value="1"/>
</dbReference>
<dbReference type="PANTHER" id="PTHR11455">
    <property type="entry name" value="CRYPTOCHROME"/>
    <property type="match status" value="1"/>
</dbReference>
<evidence type="ECO:0000256" key="5">
    <source>
        <dbReference type="PIRSR" id="PIRSR602081-2"/>
    </source>
</evidence>
<dbReference type="Pfam" id="PF00875">
    <property type="entry name" value="DNA_photolyase"/>
    <property type="match status" value="1"/>
</dbReference>
<dbReference type="EMBL" id="FORY01000008">
    <property type="protein sequence ID" value="SFJ68926.1"/>
    <property type="molecule type" value="Genomic_DNA"/>
</dbReference>
<dbReference type="Gene3D" id="1.10.579.10">
    <property type="entry name" value="DNA Cyclobutane Dipyrimidine Photolyase, subunit A, domain 3"/>
    <property type="match status" value="1"/>
</dbReference>
<keyword evidence="3 4" id="KW-0274">FAD</keyword>
<evidence type="ECO:0000259" key="7">
    <source>
        <dbReference type="PROSITE" id="PS51645"/>
    </source>
</evidence>
<feature type="site" description="Electron transfer via tryptophanyl radical" evidence="5">
    <location>
        <position position="299"/>
    </location>
</feature>
<reference evidence="8 9" key="1">
    <citation type="submission" date="2016-10" db="EMBL/GenBank/DDBJ databases">
        <authorList>
            <person name="de Groot N.N."/>
        </authorList>
    </citation>
    <scope>NUCLEOTIDE SEQUENCE [LARGE SCALE GENOMIC DNA]</scope>
    <source>
        <strain evidence="8 9">CGMCC 1.8891</strain>
    </source>
</reference>
<dbReference type="GO" id="GO:0003904">
    <property type="term" value="F:deoxyribodipyrimidine photo-lyase activity"/>
    <property type="evidence" value="ECO:0007669"/>
    <property type="project" value="TreeGrafter"/>
</dbReference>
<feature type="site" description="Electron transfer via tryptophanyl radical" evidence="5">
    <location>
        <position position="352"/>
    </location>
</feature>
<evidence type="ECO:0000256" key="4">
    <source>
        <dbReference type="PIRSR" id="PIRSR602081-1"/>
    </source>
</evidence>
<dbReference type="SUPFAM" id="SSF48173">
    <property type="entry name" value="Cryptochrome/photolyase FAD-binding domain"/>
    <property type="match status" value="1"/>
</dbReference>
<evidence type="ECO:0000256" key="3">
    <source>
        <dbReference type="ARBA" id="ARBA00022827"/>
    </source>
</evidence>
<comment type="similarity">
    <text evidence="6">Belongs to the DNA photolyase family.</text>
</comment>
<comment type="cofactor">
    <cofactor evidence="1">
        <name>(6R)-5,10-methylene-5,6,7,8-tetrahydrofolate</name>
        <dbReference type="ChEBI" id="CHEBI:15636"/>
    </cofactor>
</comment>
<feature type="binding site" evidence="4">
    <location>
        <begin position="365"/>
        <end position="367"/>
    </location>
    <ligand>
        <name>FAD</name>
        <dbReference type="ChEBI" id="CHEBI:57692"/>
    </ligand>
</feature>
<dbReference type="GO" id="GO:0071949">
    <property type="term" value="F:FAD binding"/>
    <property type="evidence" value="ECO:0007669"/>
    <property type="project" value="TreeGrafter"/>
</dbReference>
<keyword evidence="8" id="KW-0456">Lyase</keyword>
<keyword evidence="2 4" id="KW-0285">Flavoprotein</keyword>
<dbReference type="GO" id="GO:0003677">
    <property type="term" value="F:DNA binding"/>
    <property type="evidence" value="ECO:0007669"/>
    <property type="project" value="TreeGrafter"/>
</dbReference>
<comment type="cofactor">
    <cofactor evidence="4">
        <name>FAD</name>
        <dbReference type="ChEBI" id="CHEBI:57692"/>
    </cofactor>
    <text evidence="4">Binds 1 FAD per subunit.</text>
</comment>
<dbReference type="InterPro" id="IPR002081">
    <property type="entry name" value="Cryptochrome/DNA_photolyase_1"/>
</dbReference>
<evidence type="ECO:0000313" key="8">
    <source>
        <dbReference type="EMBL" id="SFJ68926.1"/>
    </source>
</evidence>
<accession>A0A1I3TH29</accession>
<name>A0A1I3TH29_9RHOB</name>
<dbReference type="GO" id="GO:0009416">
    <property type="term" value="P:response to light stimulus"/>
    <property type="evidence" value="ECO:0007669"/>
    <property type="project" value="TreeGrafter"/>
</dbReference>
<protein>
    <submittedName>
        <fullName evidence="8">Deoxyribodipyrimidine photo-lyase</fullName>
    </submittedName>
</protein>
<sequence length="465" mass="52746">MVSIWWIRRDFRLGDNPALVVAVKAGQVLPVFIRDAQLDALGAAPKWRLGLGLDHLIRRIEGLGGQVVLRQGSAAEELLHLVKETGATGVFWNRLYDKAAIARDTEVKATLTEAGINAQSSNAHLLFEPWTVSTKAGGYYKVYSPYWKAVRAHPVPEPLPVPDADWAEARLESAKLEDWHLGADMKRGAEVVLPHCHIGEERALTRLDDFLQDHVQSYKARRDFPAEPVCSGLSENLTYGEISPRTVWFAGWRALEEGAQGAEHFLKELVWREFAYHLLYHEPDLPEQNHREGWDRFPWRADNADAENWRRGRTGVRFVDAAMRELYVTGVMHNRARMIVASYLTKHLLTDWRVGRKWFEDCLIDWDPASNAKGWQWVAGCGPDAAPYFRIFNPDGQAVKFDRDGEYQRRWIAEGQAAPPSTALSFFDAVPRAWGLSADQPYPAPEQTLKAGRDRALEVYSRLKG</sequence>
<evidence type="ECO:0000256" key="2">
    <source>
        <dbReference type="ARBA" id="ARBA00022630"/>
    </source>
</evidence>
<dbReference type="Gene3D" id="1.25.40.80">
    <property type="match status" value="1"/>
</dbReference>
<feature type="binding site" evidence="4">
    <location>
        <position position="218"/>
    </location>
    <ligand>
        <name>FAD</name>
        <dbReference type="ChEBI" id="CHEBI:57692"/>
    </ligand>
</feature>
<organism evidence="8 9">
    <name type="scientific">Celeribacter halophilus</name>
    <dbReference type="NCBI Taxonomy" id="576117"/>
    <lineage>
        <taxon>Bacteria</taxon>
        <taxon>Pseudomonadati</taxon>
        <taxon>Pseudomonadota</taxon>
        <taxon>Alphaproteobacteria</taxon>
        <taxon>Rhodobacterales</taxon>
        <taxon>Roseobacteraceae</taxon>
        <taxon>Celeribacter</taxon>
    </lineage>
</organism>
<dbReference type="InterPro" id="IPR006050">
    <property type="entry name" value="DNA_photolyase_N"/>
</dbReference>
<dbReference type="Proteomes" id="UP000183299">
    <property type="component" value="Unassembled WGS sequence"/>
</dbReference>
<gene>
    <name evidence="8" type="ORF">SAMN04488138_10872</name>
</gene>
<dbReference type="Gene3D" id="3.40.50.620">
    <property type="entry name" value="HUPs"/>
    <property type="match status" value="1"/>
</dbReference>
<dbReference type="STRING" id="576117.SAMN04488138_10872"/>
<proteinExistence type="inferred from homology"/>
<dbReference type="AlphaFoldDB" id="A0A1I3TH29"/>
<evidence type="ECO:0000256" key="1">
    <source>
        <dbReference type="ARBA" id="ARBA00001932"/>
    </source>
</evidence>
<dbReference type="InterPro" id="IPR014729">
    <property type="entry name" value="Rossmann-like_a/b/a_fold"/>
</dbReference>
<dbReference type="PRINTS" id="PR00147">
    <property type="entry name" value="DNAPHOTLYASE"/>
</dbReference>